<dbReference type="STRING" id="675511.GCA_000341735_03298"/>
<dbReference type="AlphaFoldDB" id="A0A4P9UVB0"/>
<dbReference type="KEGG" id="mbur:EQU24_20645"/>
<evidence type="ECO:0000313" key="2">
    <source>
        <dbReference type="Proteomes" id="UP000305881"/>
    </source>
</evidence>
<protein>
    <submittedName>
        <fullName evidence="1">Uncharacterized protein</fullName>
    </submittedName>
</protein>
<organism evidence="1 2">
    <name type="scientific">Methylotuvimicrobium buryatense</name>
    <name type="common">Methylomicrobium buryatense</name>
    <dbReference type="NCBI Taxonomy" id="95641"/>
    <lineage>
        <taxon>Bacteria</taxon>
        <taxon>Pseudomonadati</taxon>
        <taxon>Pseudomonadota</taxon>
        <taxon>Gammaproteobacteria</taxon>
        <taxon>Methylococcales</taxon>
        <taxon>Methylococcaceae</taxon>
        <taxon>Methylotuvimicrobium</taxon>
    </lineage>
</organism>
<gene>
    <name evidence="1" type="ORF">EQU24_20645</name>
</gene>
<evidence type="ECO:0000313" key="1">
    <source>
        <dbReference type="EMBL" id="QCW84371.1"/>
    </source>
</evidence>
<dbReference type="EMBL" id="CP035467">
    <property type="protein sequence ID" value="QCW84371.1"/>
    <property type="molecule type" value="Genomic_DNA"/>
</dbReference>
<keyword evidence="2" id="KW-1185">Reference proteome</keyword>
<reference evidence="2" key="1">
    <citation type="journal article" date="2019" name="J. Bacteriol.">
        <title>A Mutagenic Screen Identifies a TonB-Dependent Receptor Required for the Lanthanide Metal Switch in the Type I Methanotroph 'Methylotuvimicrobium buryatense' 5GB1C.</title>
        <authorList>
            <person name="Groom J.D."/>
            <person name="Ford S.M."/>
            <person name="Pesesky M.W."/>
            <person name="Lidstrom M.E."/>
        </authorList>
    </citation>
    <scope>NUCLEOTIDE SEQUENCE [LARGE SCALE GENOMIC DNA]</scope>
    <source>
        <strain evidence="2">5GB1C</strain>
    </source>
</reference>
<accession>A0A4P9UVB0</accession>
<proteinExistence type="predicted"/>
<name>A0A4P9UVB0_METBY</name>
<dbReference type="RefSeq" id="WP_017841743.1">
    <property type="nucleotide sequence ID" value="NZ_CP035467.1"/>
</dbReference>
<sequence length="201" mass="22441">MDHPFLFALRNRTINSNFRDIKTALLDDAEISRNLVELSKSFDEAVLFDLLHIASIPANAFQVNPESKPIRLNELGSAAAELQRQLSMTDPNLLQRYADKATNFGKTARFYRADILKNELLGLLVIMSEICDQDATGAGAYANKKTLSNQSRARALVKARLLKEKTLLLLKKPHHSLVAALANVSEQPDEPLTTRDVMNLQ</sequence>
<dbReference type="Proteomes" id="UP000305881">
    <property type="component" value="Chromosome"/>
</dbReference>